<reference evidence="6" key="2">
    <citation type="submission" date="2025-09" db="UniProtKB">
        <authorList>
            <consortium name="Ensembl"/>
        </authorList>
    </citation>
    <scope>IDENTIFICATION</scope>
</reference>
<evidence type="ECO:0000256" key="3">
    <source>
        <dbReference type="ARBA" id="ARBA00022737"/>
    </source>
</evidence>
<evidence type="ECO:0000259" key="5">
    <source>
        <dbReference type="PROSITE" id="PS50222"/>
    </source>
</evidence>
<protein>
    <submittedName>
        <fullName evidence="6">S100 calcium binding protein P</fullName>
    </submittedName>
</protein>
<evidence type="ECO:0000313" key="7">
    <source>
        <dbReference type="Proteomes" id="UP000694565"/>
    </source>
</evidence>
<dbReference type="GO" id="GO:0048306">
    <property type="term" value="F:calcium-dependent protein binding"/>
    <property type="evidence" value="ECO:0007669"/>
    <property type="project" value="TreeGrafter"/>
</dbReference>
<evidence type="ECO:0000256" key="2">
    <source>
        <dbReference type="ARBA" id="ARBA00022723"/>
    </source>
</evidence>
<dbReference type="Gene3D" id="1.10.238.10">
    <property type="entry name" value="EF-hand"/>
    <property type="match status" value="1"/>
</dbReference>
<keyword evidence="2" id="KW-0479">Metal-binding</keyword>
<dbReference type="GO" id="GO:0005509">
    <property type="term" value="F:calcium ion binding"/>
    <property type="evidence" value="ECO:0007669"/>
    <property type="project" value="InterPro"/>
</dbReference>
<dbReference type="GO" id="GO:0070062">
    <property type="term" value="C:extracellular exosome"/>
    <property type="evidence" value="ECO:0007669"/>
    <property type="project" value="TreeGrafter"/>
</dbReference>
<evidence type="ECO:0000256" key="1">
    <source>
        <dbReference type="ARBA" id="ARBA00007323"/>
    </source>
</evidence>
<comment type="similarity">
    <text evidence="1">Belongs to the S-100 family.</text>
</comment>
<dbReference type="SMART" id="SM01394">
    <property type="entry name" value="S_100"/>
    <property type="match status" value="1"/>
</dbReference>
<dbReference type="GeneTree" id="ENSGT00940000162871"/>
<dbReference type="PANTHER" id="PTHR11639:SF134">
    <property type="entry name" value="PROTEIN S100-A1-RELATED"/>
    <property type="match status" value="1"/>
</dbReference>
<dbReference type="PANTHER" id="PTHR11639">
    <property type="entry name" value="S100 CALCIUM-BINDING PROTEIN"/>
    <property type="match status" value="1"/>
</dbReference>
<name>A0A8C2WMN4_CYCLU</name>
<dbReference type="CDD" id="cd00213">
    <property type="entry name" value="S-100"/>
    <property type="match status" value="1"/>
</dbReference>
<dbReference type="GeneID" id="117747816"/>
<dbReference type="Proteomes" id="UP000694565">
    <property type="component" value="Unplaced"/>
</dbReference>
<dbReference type="GO" id="GO:0043542">
    <property type="term" value="P:endothelial cell migration"/>
    <property type="evidence" value="ECO:0007669"/>
    <property type="project" value="TreeGrafter"/>
</dbReference>
<proteinExistence type="inferred from homology"/>
<dbReference type="Ensembl" id="ENSCLMT00005005042.1">
    <property type="protein sequence ID" value="ENSCLMP00005004690.1"/>
    <property type="gene ID" value="ENSCLMG00005002570.1"/>
</dbReference>
<dbReference type="Pfam" id="PF01023">
    <property type="entry name" value="S_100"/>
    <property type="match status" value="1"/>
</dbReference>
<keyword evidence="7" id="KW-1185">Reference proteome</keyword>
<reference evidence="6" key="1">
    <citation type="submission" date="2025-08" db="UniProtKB">
        <authorList>
            <consortium name="Ensembl"/>
        </authorList>
    </citation>
    <scope>IDENTIFICATION</scope>
</reference>
<dbReference type="PROSITE" id="PS00303">
    <property type="entry name" value="S100_CABP"/>
    <property type="match status" value="1"/>
</dbReference>
<gene>
    <name evidence="6" type="primary">LOC117747816</name>
</gene>
<dbReference type="PROSITE" id="PS50222">
    <property type="entry name" value="EF_HAND_2"/>
    <property type="match status" value="1"/>
</dbReference>
<dbReference type="GO" id="GO:0005737">
    <property type="term" value="C:cytoplasm"/>
    <property type="evidence" value="ECO:0007669"/>
    <property type="project" value="TreeGrafter"/>
</dbReference>
<dbReference type="SUPFAM" id="SSF47473">
    <property type="entry name" value="EF-hand"/>
    <property type="match status" value="1"/>
</dbReference>
<accession>A0A8C2WMN4</accession>
<dbReference type="InterPro" id="IPR034325">
    <property type="entry name" value="S-100_dom"/>
</dbReference>
<organism evidence="6 7">
    <name type="scientific">Cyclopterus lumpus</name>
    <name type="common">Lumpsucker</name>
    <dbReference type="NCBI Taxonomy" id="8103"/>
    <lineage>
        <taxon>Eukaryota</taxon>
        <taxon>Metazoa</taxon>
        <taxon>Chordata</taxon>
        <taxon>Craniata</taxon>
        <taxon>Vertebrata</taxon>
        <taxon>Euteleostomi</taxon>
        <taxon>Actinopterygii</taxon>
        <taxon>Neopterygii</taxon>
        <taxon>Teleostei</taxon>
        <taxon>Neoteleostei</taxon>
        <taxon>Acanthomorphata</taxon>
        <taxon>Eupercaria</taxon>
        <taxon>Perciformes</taxon>
        <taxon>Cottioidei</taxon>
        <taxon>Cottales</taxon>
        <taxon>Cyclopteridae</taxon>
        <taxon>Cyclopterus</taxon>
    </lineage>
</organism>
<dbReference type="SMART" id="SM00054">
    <property type="entry name" value="EFh"/>
    <property type="match status" value="1"/>
</dbReference>
<dbReference type="InterPro" id="IPR013787">
    <property type="entry name" value="S100_Ca-bd_sub"/>
</dbReference>
<feature type="domain" description="EF-hand" evidence="5">
    <location>
        <begin position="49"/>
        <end position="84"/>
    </location>
</feature>
<dbReference type="RefSeq" id="XP_034413190.1">
    <property type="nucleotide sequence ID" value="XM_034557299.1"/>
</dbReference>
<dbReference type="InterPro" id="IPR011992">
    <property type="entry name" value="EF-hand-dom_pair"/>
</dbReference>
<dbReference type="InterPro" id="IPR002048">
    <property type="entry name" value="EF_hand_dom"/>
</dbReference>
<dbReference type="InterPro" id="IPR001751">
    <property type="entry name" value="S100/CaBP7/8-like_CS"/>
</dbReference>
<dbReference type="AlphaFoldDB" id="A0A8C2WMN4"/>
<sequence length="92" mass="10198">MTQLEVAMTILMKTFDSYAAMEGNKDTLNKTEAKLLLEKELPGLIAEAKNQAEVDKMLQSLDFNGDSEVDFNEFVVLIAALACACHDRCTHT</sequence>
<keyword evidence="3" id="KW-0677">Repeat</keyword>
<evidence type="ECO:0000256" key="4">
    <source>
        <dbReference type="ARBA" id="ARBA00022837"/>
    </source>
</evidence>
<keyword evidence="4" id="KW-0106">Calcium</keyword>
<dbReference type="GO" id="GO:0046914">
    <property type="term" value="F:transition metal ion binding"/>
    <property type="evidence" value="ECO:0007669"/>
    <property type="project" value="InterPro"/>
</dbReference>
<dbReference type="OrthoDB" id="26525at2759"/>
<evidence type="ECO:0000313" key="6">
    <source>
        <dbReference type="Ensembl" id="ENSCLMP00005004690.1"/>
    </source>
</evidence>